<dbReference type="EMBL" id="JAGMVS010000038">
    <property type="protein sequence ID" value="MCM2436727.1"/>
    <property type="molecule type" value="Genomic_DNA"/>
</dbReference>
<evidence type="ECO:0000313" key="1">
    <source>
        <dbReference type="EMBL" id="MCM2436727.1"/>
    </source>
</evidence>
<comment type="caution">
    <text evidence="1">The sequence shown here is derived from an EMBL/GenBank/DDBJ whole genome shotgun (WGS) entry which is preliminary data.</text>
</comment>
<name>A0ABT0VFV4_9LACO</name>
<gene>
    <name evidence="1" type="ORF">KAK10_02115</name>
</gene>
<sequence length="110" mass="13125">MKEDDIPAYFKKRPLSEPPIKRQQTINELTSQKIKTEWQPAFTEKYQRPIRYLRKNPTGENYQRQVAELRKSIDSFFIFDTNQVLAVEEPTNQLFSPNFMIKSLKSEINK</sequence>
<accession>A0ABT0VFV4</accession>
<protein>
    <submittedName>
        <fullName evidence="1">Uncharacterized protein</fullName>
    </submittedName>
</protein>
<proteinExistence type="predicted"/>
<keyword evidence="2" id="KW-1185">Reference proteome</keyword>
<evidence type="ECO:0000313" key="2">
    <source>
        <dbReference type="Proteomes" id="UP001057481"/>
    </source>
</evidence>
<dbReference type="Proteomes" id="UP001057481">
    <property type="component" value="Unassembled WGS sequence"/>
</dbReference>
<reference evidence="1" key="1">
    <citation type="submission" date="2021-04" db="EMBL/GenBank/DDBJ databases">
        <title>Taxonomic assessment of Weissella genus.</title>
        <authorList>
            <person name="Fanelli F."/>
            <person name="Chieffi D."/>
            <person name="Dell'Aquila A."/>
            <person name="Gyu-Sung C."/>
            <person name="Franz C.M.A.P."/>
            <person name="Fusco V."/>
        </authorList>
    </citation>
    <scope>NUCLEOTIDE SEQUENCE</scope>
    <source>
        <strain evidence="1">LMG 25373</strain>
    </source>
</reference>
<dbReference type="RefSeq" id="WP_250966290.1">
    <property type="nucleotide sequence ID" value="NZ_JAGMVS010000038.1"/>
</dbReference>
<organism evidence="1 2">
    <name type="scientific">Periweissella beninensis</name>
    <dbReference type="NCBI Taxonomy" id="504936"/>
    <lineage>
        <taxon>Bacteria</taxon>
        <taxon>Bacillati</taxon>
        <taxon>Bacillota</taxon>
        <taxon>Bacilli</taxon>
        <taxon>Lactobacillales</taxon>
        <taxon>Lactobacillaceae</taxon>
        <taxon>Periweissella</taxon>
    </lineage>
</organism>